<evidence type="ECO:0000256" key="5">
    <source>
        <dbReference type="SAM" id="SignalP"/>
    </source>
</evidence>
<reference evidence="6" key="1">
    <citation type="submission" date="2025-08" db="UniProtKB">
        <authorList>
            <consortium name="Ensembl"/>
        </authorList>
    </citation>
    <scope>IDENTIFICATION</scope>
</reference>
<evidence type="ECO:0000256" key="2">
    <source>
        <dbReference type="ARBA" id="ARBA00007527"/>
    </source>
</evidence>
<feature type="signal peptide" evidence="5">
    <location>
        <begin position="1"/>
        <end position="23"/>
    </location>
</feature>
<dbReference type="InterPro" id="IPR004947">
    <property type="entry name" value="DNase_II"/>
</dbReference>
<keyword evidence="4" id="KW-0378">Hydrolase</keyword>
<dbReference type="AlphaFoldDB" id="A0A8C6TZG0"/>
<evidence type="ECO:0000256" key="3">
    <source>
        <dbReference type="ARBA" id="ARBA00012036"/>
    </source>
</evidence>
<evidence type="ECO:0000313" key="6">
    <source>
        <dbReference type="Ensembl" id="ENSNMLP00000027361.1"/>
    </source>
</evidence>
<dbReference type="PANTHER" id="PTHR10858:SF2">
    <property type="entry name" value="DEOXYRIBONUCLEASE-2-BETA"/>
    <property type="match status" value="1"/>
</dbReference>
<accession>A0A8C6TZG0</accession>
<dbReference type="Ensembl" id="ENSNMLT00000030566.1">
    <property type="protein sequence ID" value="ENSNMLP00000027361.1"/>
    <property type="gene ID" value="ENSNMLG00000017438.1"/>
</dbReference>
<comment type="catalytic activity">
    <reaction evidence="1">
        <text>Endonucleolytic cleavage to nucleoside 3'-phosphates and 3'-phosphooligonucleotide end-products.</text>
        <dbReference type="EC" id="3.1.22.1"/>
    </reaction>
</comment>
<dbReference type="EC" id="3.1.22.1" evidence="3"/>
<evidence type="ECO:0000256" key="4">
    <source>
        <dbReference type="ARBA" id="ARBA00022801"/>
    </source>
</evidence>
<dbReference type="GO" id="GO:0006309">
    <property type="term" value="P:apoptotic DNA fragmentation"/>
    <property type="evidence" value="ECO:0007669"/>
    <property type="project" value="TreeGrafter"/>
</dbReference>
<evidence type="ECO:0000256" key="1">
    <source>
        <dbReference type="ARBA" id="ARBA00000447"/>
    </source>
</evidence>
<proteinExistence type="inferred from homology"/>
<protein>
    <recommendedName>
        <fullName evidence="3">deoxyribonuclease II</fullName>
        <ecNumber evidence="3">3.1.22.1</ecNumber>
    </recommendedName>
</protein>
<name>A0A8C6TZG0_9GOBI</name>
<dbReference type="GO" id="GO:0004531">
    <property type="term" value="F:deoxyribonuclease II activity"/>
    <property type="evidence" value="ECO:0007669"/>
    <property type="project" value="UniProtKB-EC"/>
</dbReference>
<reference evidence="6" key="2">
    <citation type="submission" date="2025-09" db="UniProtKB">
        <authorList>
            <consortium name="Ensembl"/>
        </authorList>
    </citation>
    <scope>IDENTIFICATION</scope>
</reference>
<comment type="similarity">
    <text evidence="2">Belongs to the DNase II family.</text>
</comment>
<dbReference type="Pfam" id="PF03265">
    <property type="entry name" value="DNase_II"/>
    <property type="match status" value="1"/>
</dbReference>
<organism evidence="6 7">
    <name type="scientific">Neogobius melanostomus</name>
    <name type="common">round goby</name>
    <dbReference type="NCBI Taxonomy" id="47308"/>
    <lineage>
        <taxon>Eukaryota</taxon>
        <taxon>Metazoa</taxon>
        <taxon>Chordata</taxon>
        <taxon>Craniata</taxon>
        <taxon>Vertebrata</taxon>
        <taxon>Euteleostomi</taxon>
        <taxon>Actinopterygii</taxon>
        <taxon>Neopterygii</taxon>
        <taxon>Teleostei</taxon>
        <taxon>Neoteleostei</taxon>
        <taxon>Acanthomorphata</taxon>
        <taxon>Gobiaria</taxon>
        <taxon>Gobiiformes</taxon>
        <taxon>Gobioidei</taxon>
        <taxon>Gobiidae</taxon>
        <taxon>Benthophilinae</taxon>
        <taxon>Neogobiini</taxon>
        <taxon>Neogobius</taxon>
    </lineage>
</organism>
<dbReference type="Proteomes" id="UP000694523">
    <property type="component" value="Unplaced"/>
</dbReference>
<sequence>MRTHAAMYSYCLVLLCCLVVCSADISCKNEVGEPVDWFVIYKLPRRKIGEVGTGVDYMYLDSNMESWLMSEFMVNTSQGAIGRTLSQLYSGHAYKSNSSVYAMYNDAPPISNFSLKCGHTKGMMLFDRSQGFWLSHTIPHFPSFPEKGYIYPDSGKANGQTALCVTYRYEQFIHIVKQLAYTKPRFFNCSVPSAFLPDFTQLSQLCEDIELPIDTDRRVEQLVSAKGEKFVSFAKSSLFVDDIYTGWVAQRLAVDLLVETWQREKHALPSNCSLPQHTMNISRIRLPGSTRFLSRHDHSKWCVSQDHEAQLTCLGDLNREKAQMKRGGGLICSRHPVIYKAFRQLVDQYISC</sequence>
<dbReference type="PANTHER" id="PTHR10858">
    <property type="entry name" value="DEOXYRIBONUCLEASE II"/>
    <property type="match status" value="1"/>
</dbReference>
<keyword evidence="7" id="KW-1185">Reference proteome</keyword>
<keyword evidence="5" id="KW-0732">Signal</keyword>
<evidence type="ECO:0000313" key="7">
    <source>
        <dbReference type="Proteomes" id="UP000694523"/>
    </source>
</evidence>
<feature type="chain" id="PRO_5034171247" description="deoxyribonuclease II" evidence="5">
    <location>
        <begin position="24"/>
        <end position="352"/>
    </location>
</feature>